<dbReference type="PANTHER" id="PTHR48079:SF6">
    <property type="entry name" value="NAD(P)-BINDING DOMAIN-CONTAINING PROTEIN-RELATED"/>
    <property type="match status" value="1"/>
</dbReference>
<organism evidence="1 2">
    <name type="scientific">Constantimarinum furrinae</name>
    <dbReference type="NCBI Taxonomy" id="2562285"/>
    <lineage>
        <taxon>Bacteria</taxon>
        <taxon>Pseudomonadati</taxon>
        <taxon>Bacteroidota</taxon>
        <taxon>Flavobacteriia</taxon>
        <taxon>Flavobacteriales</taxon>
        <taxon>Flavobacteriaceae</taxon>
        <taxon>Altibacter/Constantimarinum group</taxon>
        <taxon>Constantimarinum</taxon>
    </lineage>
</organism>
<dbReference type="GO" id="GO:0005737">
    <property type="term" value="C:cytoplasm"/>
    <property type="evidence" value="ECO:0007669"/>
    <property type="project" value="TreeGrafter"/>
</dbReference>
<keyword evidence="2" id="KW-1185">Reference proteome</keyword>
<reference evidence="1 2" key="1">
    <citation type="submission" date="2020-04" db="EMBL/GenBank/DDBJ databases">
        <title>Genome sequence of Altibacter aquimarinus strain ALE3EI.</title>
        <authorList>
            <person name="Oh H.-M."/>
            <person name="Jang D."/>
        </authorList>
    </citation>
    <scope>NUCLEOTIDE SEQUENCE [LARGE SCALE GENOMIC DNA]</scope>
    <source>
        <strain evidence="1 2">ALE3EI</strain>
    </source>
</reference>
<name>A0A7G8PSR8_9FLAO</name>
<dbReference type="RefSeq" id="WP_186991101.1">
    <property type="nucleotide sequence ID" value="NZ_CP052909.1"/>
</dbReference>
<proteinExistence type="predicted"/>
<gene>
    <name evidence="1" type="ORF">ALE3EI_0809</name>
</gene>
<evidence type="ECO:0000313" key="2">
    <source>
        <dbReference type="Proteomes" id="UP000515514"/>
    </source>
</evidence>
<accession>A0A7G8PSR8</accession>
<dbReference type="Proteomes" id="UP000515514">
    <property type="component" value="Chromosome"/>
</dbReference>
<dbReference type="InterPro" id="IPR051783">
    <property type="entry name" value="NAD(P)-dependent_oxidoreduct"/>
</dbReference>
<evidence type="ECO:0000313" key="1">
    <source>
        <dbReference type="EMBL" id="QNJ97384.1"/>
    </source>
</evidence>
<sequence>MNKTIVITGLGWLGTPLARHLMQKRYSVKGSVTSLQKATKLQANGIDAYPLLLSECGIDGDPNPLFKNSDFLIVMIPPGLRKNTGANYVLKMSHFLKQIQQSSVSKVVFVSSTSVYGDYQGRVTEAIKPEPDTEAGKQILTVENMFFSSEQFSCSIVRFGGLIGGSRQPVRYLAGRSDLNNGTAPVNLIHREDCIAILSEIIAQDAFGYVFNAVHPHHPLKQEYYLQKAKELHVSPPQFSEDKNDQSHKQVDSESLKEILNYTFRRSI</sequence>
<dbReference type="InterPro" id="IPR036291">
    <property type="entry name" value="NAD(P)-bd_dom_sf"/>
</dbReference>
<dbReference type="SUPFAM" id="SSF51735">
    <property type="entry name" value="NAD(P)-binding Rossmann-fold domains"/>
    <property type="match status" value="1"/>
</dbReference>
<dbReference type="PANTHER" id="PTHR48079">
    <property type="entry name" value="PROTEIN YEEZ"/>
    <property type="match status" value="1"/>
</dbReference>
<dbReference type="EMBL" id="CP052909">
    <property type="protein sequence ID" value="QNJ97384.1"/>
    <property type="molecule type" value="Genomic_DNA"/>
</dbReference>
<dbReference type="KEGG" id="alti:ALE3EI_0809"/>
<dbReference type="Gene3D" id="3.40.50.720">
    <property type="entry name" value="NAD(P)-binding Rossmann-like Domain"/>
    <property type="match status" value="1"/>
</dbReference>
<dbReference type="GO" id="GO:0004029">
    <property type="term" value="F:aldehyde dehydrogenase (NAD+) activity"/>
    <property type="evidence" value="ECO:0007669"/>
    <property type="project" value="TreeGrafter"/>
</dbReference>
<dbReference type="AlphaFoldDB" id="A0A7G8PSR8"/>
<protein>
    <submittedName>
        <fullName evidence="1">6-phosphogluconate dehydrogenase-like protein</fullName>
    </submittedName>
</protein>